<evidence type="ECO:0000313" key="3">
    <source>
        <dbReference type="EMBL" id="MSS37997.1"/>
    </source>
</evidence>
<dbReference type="Gene3D" id="3.30.420.10">
    <property type="entry name" value="Ribonuclease H-like superfamily/Ribonuclease H"/>
    <property type="match status" value="1"/>
</dbReference>
<dbReference type="Proteomes" id="UP000429958">
    <property type="component" value="Unassembled WGS sequence"/>
</dbReference>
<proteinExistence type="predicted"/>
<dbReference type="EMBL" id="VUMD01000017">
    <property type="protein sequence ID" value="MSS37997.1"/>
    <property type="molecule type" value="Genomic_DNA"/>
</dbReference>
<dbReference type="Gene3D" id="3.90.320.10">
    <property type="match status" value="1"/>
</dbReference>
<evidence type="ECO:0008006" key="5">
    <source>
        <dbReference type="Google" id="ProtNLM"/>
    </source>
</evidence>
<accession>A0A7X2NN73</accession>
<dbReference type="InterPro" id="IPR012337">
    <property type="entry name" value="RNaseH-like_sf"/>
</dbReference>
<name>A0A7X2NN73_9CLOT</name>
<protein>
    <recommendedName>
        <fullName evidence="5">Exonuclease domain-containing protein</fullName>
    </recommendedName>
</protein>
<gene>
    <name evidence="3" type="ORF">FYJ39_15895</name>
</gene>
<dbReference type="InterPro" id="IPR036397">
    <property type="entry name" value="RNaseH_sf"/>
</dbReference>
<evidence type="ECO:0000256" key="2">
    <source>
        <dbReference type="SAM" id="MobiDB-lite"/>
    </source>
</evidence>
<reference evidence="3 4" key="1">
    <citation type="submission" date="2019-08" db="EMBL/GenBank/DDBJ databases">
        <title>In-depth cultivation of the pig gut microbiome towards novel bacterial diversity and tailored functional studies.</title>
        <authorList>
            <person name="Wylensek D."/>
            <person name="Hitch T.C.A."/>
            <person name="Clavel T."/>
        </authorList>
    </citation>
    <scope>NUCLEOTIDE SEQUENCE [LARGE SCALE GENOMIC DNA]</scope>
    <source>
        <strain evidence="3 4">WCA-389-WT-23D1</strain>
    </source>
</reference>
<sequence length="523" mass="60827">MRSVNFVQDGYRPLSEETLLEIEEPAPKFDQEVGISTMFDFKYKENIEECYHALAIKRMMRADTSIIEIKTHDALIDLSPCVGIYQEAMYFHEYNIDKDIAQFFELNQDKKFRYNRAVENWNLEEKILYLVALETDQNRYVNQVNVPYVQAEERQQLIDRLDTMFTPDEMVQVFCTLPFATHKNGNTLFTATGYADVVKDNTVFELKFVSELTHEHFLQCACYMVALGLPKGVLWNTRNNHIYEIQIPDRKRFMDLVIKAFTKQVHSRYFAPKDAALSAEEKTVTKKITDIPQEEQTLEKSKRKRKSETHPVEHMVGTQSVTSVYSPQIPNAQQIISARNIALIDVETTWSDKVMSVGVLVVSEDLSTVLLSKYYLLTPEYQEPSLYEEALYLTPKDVTTICSRQEMVAELKTTLKLLQVKMLFAYNASFDHRYLPELAAFSWYDIMKVAAYKQYNKKLPHNLAYHKTGRLKSGYGVEPMLQLLSHNPSYREKHNALLDCFDELRIMQLLGKPITEYQHAKLP</sequence>
<dbReference type="InterPro" id="IPR011604">
    <property type="entry name" value="PDDEXK-like_dom_sf"/>
</dbReference>
<dbReference type="GO" id="GO:0003676">
    <property type="term" value="F:nucleic acid binding"/>
    <property type="evidence" value="ECO:0007669"/>
    <property type="project" value="InterPro"/>
</dbReference>
<dbReference type="GO" id="GO:0016787">
    <property type="term" value="F:hydrolase activity"/>
    <property type="evidence" value="ECO:0007669"/>
    <property type="project" value="UniProtKB-KW"/>
</dbReference>
<keyword evidence="1" id="KW-0378">Hydrolase</keyword>
<comment type="caution">
    <text evidence="3">The sequence shown here is derived from an EMBL/GenBank/DDBJ whole genome shotgun (WGS) entry which is preliminary data.</text>
</comment>
<organism evidence="3 4">
    <name type="scientific">Clostridium porci</name>
    <dbReference type="NCBI Taxonomy" id="2605778"/>
    <lineage>
        <taxon>Bacteria</taxon>
        <taxon>Bacillati</taxon>
        <taxon>Bacillota</taxon>
        <taxon>Clostridia</taxon>
        <taxon>Eubacteriales</taxon>
        <taxon>Clostridiaceae</taxon>
        <taxon>Clostridium</taxon>
    </lineage>
</organism>
<dbReference type="InterPro" id="IPR026350">
    <property type="entry name" value="GxxExxY"/>
</dbReference>
<evidence type="ECO:0000256" key="1">
    <source>
        <dbReference type="ARBA" id="ARBA00022801"/>
    </source>
</evidence>
<feature type="region of interest" description="Disordered" evidence="2">
    <location>
        <begin position="291"/>
        <end position="313"/>
    </location>
</feature>
<evidence type="ECO:0000313" key="4">
    <source>
        <dbReference type="Proteomes" id="UP000429958"/>
    </source>
</evidence>
<dbReference type="Pfam" id="PF13366">
    <property type="entry name" value="PDDEXK_3"/>
    <property type="match status" value="1"/>
</dbReference>
<keyword evidence="4" id="KW-1185">Reference proteome</keyword>
<dbReference type="RefSeq" id="WP_154473440.1">
    <property type="nucleotide sequence ID" value="NZ_VUMD01000017.1"/>
</dbReference>
<dbReference type="SUPFAM" id="SSF53098">
    <property type="entry name" value="Ribonuclease H-like"/>
    <property type="match status" value="1"/>
</dbReference>
<dbReference type="AlphaFoldDB" id="A0A7X2NN73"/>